<evidence type="ECO:0000313" key="6">
    <source>
        <dbReference type="Proteomes" id="UP001499863"/>
    </source>
</evidence>
<name>A0ABN1XNZ0_9ACTN</name>
<dbReference type="InterPro" id="IPR018060">
    <property type="entry name" value="HTH_AraC"/>
</dbReference>
<dbReference type="RefSeq" id="WP_344326748.1">
    <property type="nucleotide sequence ID" value="NZ_BAAAKJ010000042.1"/>
</dbReference>
<keyword evidence="6" id="KW-1185">Reference proteome</keyword>
<reference evidence="5 6" key="1">
    <citation type="journal article" date="2019" name="Int. J. Syst. Evol. Microbiol.">
        <title>The Global Catalogue of Microorganisms (GCM) 10K type strain sequencing project: providing services to taxonomists for standard genome sequencing and annotation.</title>
        <authorList>
            <consortium name="The Broad Institute Genomics Platform"/>
            <consortium name="The Broad Institute Genome Sequencing Center for Infectious Disease"/>
            <person name="Wu L."/>
            <person name="Ma J."/>
        </authorList>
    </citation>
    <scope>NUCLEOTIDE SEQUENCE [LARGE SCALE GENOMIC DNA]</scope>
    <source>
        <strain evidence="5 6">JCM 12393</strain>
    </source>
</reference>
<evidence type="ECO:0000256" key="1">
    <source>
        <dbReference type="ARBA" id="ARBA00023015"/>
    </source>
</evidence>
<dbReference type="EMBL" id="BAAAKJ010000042">
    <property type="protein sequence ID" value="GAA1386103.1"/>
    <property type="molecule type" value="Genomic_DNA"/>
</dbReference>
<keyword evidence="2" id="KW-0238">DNA-binding</keyword>
<dbReference type="SMART" id="SM00342">
    <property type="entry name" value="HTH_ARAC"/>
    <property type="match status" value="1"/>
</dbReference>
<evidence type="ECO:0000259" key="4">
    <source>
        <dbReference type="PROSITE" id="PS01124"/>
    </source>
</evidence>
<evidence type="ECO:0000256" key="2">
    <source>
        <dbReference type="ARBA" id="ARBA00023125"/>
    </source>
</evidence>
<evidence type="ECO:0000256" key="3">
    <source>
        <dbReference type="ARBA" id="ARBA00023163"/>
    </source>
</evidence>
<keyword evidence="3" id="KW-0804">Transcription</keyword>
<accession>A0ABN1XNZ0</accession>
<keyword evidence="1" id="KW-0805">Transcription regulation</keyword>
<dbReference type="Proteomes" id="UP001499863">
    <property type="component" value="Unassembled WGS sequence"/>
</dbReference>
<protein>
    <submittedName>
        <fullName evidence="5">Helix-turn-helix domain-containing protein</fullName>
    </submittedName>
</protein>
<sequence length="295" mass="31435">MGFPESPPDWTSVEVAVPRPSERLPGIRMAGFRQRVPASADMTMVAHPSVTLFVDLSEGDGLVYSAHGRREGGSTVVGLVPGELRISGRAAGRIQCLQIRLSPVVAAAVLGAPTELGGAVVSLEEVWGRDAGRAEDRLRAAASWEVRFTIAADLLGQRLNARPSLDPEVAATWWRMRTSRGRVRVDGLAKEVGWSRKRLWSRFRSQVGLTPKRAAQLVRFDHAAHLLAAGNPAAWVAAASGYADQSHLHREVQAFAGATPTAVAAAPWLAIDGVAWPTSLAGPTPSSGRLHADST</sequence>
<evidence type="ECO:0000313" key="5">
    <source>
        <dbReference type="EMBL" id="GAA1386103.1"/>
    </source>
</evidence>
<dbReference type="Pfam" id="PF12833">
    <property type="entry name" value="HTH_18"/>
    <property type="match status" value="1"/>
</dbReference>
<organism evidence="5 6">
    <name type="scientific">Kitasatospora putterlickiae</name>
    <dbReference type="NCBI Taxonomy" id="221725"/>
    <lineage>
        <taxon>Bacteria</taxon>
        <taxon>Bacillati</taxon>
        <taxon>Actinomycetota</taxon>
        <taxon>Actinomycetes</taxon>
        <taxon>Kitasatosporales</taxon>
        <taxon>Streptomycetaceae</taxon>
        <taxon>Kitasatospora</taxon>
    </lineage>
</organism>
<proteinExistence type="predicted"/>
<dbReference type="Gene3D" id="1.10.10.60">
    <property type="entry name" value="Homeodomain-like"/>
    <property type="match status" value="1"/>
</dbReference>
<feature type="domain" description="HTH araC/xylS-type" evidence="4">
    <location>
        <begin position="168"/>
        <end position="266"/>
    </location>
</feature>
<dbReference type="InterPro" id="IPR050204">
    <property type="entry name" value="AraC_XylS_family_regulators"/>
</dbReference>
<comment type="caution">
    <text evidence="5">The sequence shown here is derived from an EMBL/GenBank/DDBJ whole genome shotgun (WGS) entry which is preliminary data.</text>
</comment>
<dbReference type="PANTHER" id="PTHR46796">
    <property type="entry name" value="HTH-TYPE TRANSCRIPTIONAL ACTIVATOR RHAS-RELATED"/>
    <property type="match status" value="1"/>
</dbReference>
<dbReference type="PROSITE" id="PS01124">
    <property type="entry name" value="HTH_ARAC_FAMILY_2"/>
    <property type="match status" value="1"/>
</dbReference>
<dbReference type="PANTHER" id="PTHR46796:SF15">
    <property type="entry name" value="BLL1074 PROTEIN"/>
    <property type="match status" value="1"/>
</dbReference>
<gene>
    <name evidence="5" type="ORF">GCM10009639_09530</name>
</gene>